<dbReference type="InterPro" id="IPR029063">
    <property type="entry name" value="SAM-dependent_MTases_sf"/>
</dbReference>
<dbReference type="Pfam" id="PF13847">
    <property type="entry name" value="Methyltransf_31"/>
    <property type="match status" value="1"/>
</dbReference>
<keyword evidence="1" id="KW-0472">Membrane</keyword>
<dbReference type="InterPro" id="IPR025714">
    <property type="entry name" value="Methyltranfer_dom"/>
</dbReference>
<evidence type="ECO:0000259" key="2">
    <source>
        <dbReference type="Pfam" id="PF13847"/>
    </source>
</evidence>
<name>B3T0N8_9ZZZZ</name>
<evidence type="ECO:0000313" key="3">
    <source>
        <dbReference type="EMBL" id="ABZ06147.1"/>
    </source>
</evidence>
<protein>
    <recommendedName>
        <fullName evidence="2">Methyltransferase domain-containing protein</fullName>
    </recommendedName>
</protein>
<gene>
    <name evidence="3" type="ORF">ALOHA_HF4000005K23ctg1g34</name>
</gene>
<organism evidence="3">
    <name type="scientific">uncultured marine microorganism HF4000_005K23</name>
    <dbReference type="NCBI Taxonomy" id="455508"/>
    <lineage>
        <taxon>unclassified sequences</taxon>
        <taxon>environmental samples</taxon>
    </lineage>
</organism>
<feature type="domain" description="Methyltransferase" evidence="2">
    <location>
        <begin position="137"/>
        <end position="233"/>
    </location>
</feature>
<feature type="transmembrane region" description="Helical" evidence="1">
    <location>
        <begin position="20"/>
        <end position="38"/>
    </location>
</feature>
<keyword evidence="1" id="KW-0812">Transmembrane</keyword>
<accession>B3T0N8</accession>
<dbReference type="EMBL" id="EU016567">
    <property type="protein sequence ID" value="ABZ06147.1"/>
    <property type="molecule type" value="Genomic_DNA"/>
</dbReference>
<evidence type="ECO:0000256" key="1">
    <source>
        <dbReference type="SAM" id="Phobius"/>
    </source>
</evidence>
<dbReference type="Gene3D" id="3.40.50.150">
    <property type="entry name" value="Vaccinia Virus protein VP39"/>
    <property type="match status" value="1"/>
</dbReference>
<dbReference type="AlphaFoldDB" id="B3T0N8"/>
<sequence length="286" mass="34195">MKNTLLLNKIKKSYRIFSKFFLILFIKIIYPLFRILGIKISPPYNKVSNLDYIYSPETRRLVFNMKKKESFNKILVDTSFNSSFLCELGKKYSTNKSSLNLKGHRSGFTGFYNLFFSRLKDKEINFAEIGIEKNGSIKMWREFFPLANIHAFEFDEEKIQEAKKDKLKNTFYHKIDVRNNLSIVESFKETNLKFDVIIDDSTHTFKDQINIVNNCKEYLKNNGILILEDIYRERKGYAELDYYNSLREIKHLFYEIVFIETRHINNYTAGWKNEKILFFVKNDKKI</sequence>
<reference evidence="3" key="1">
    <citation type="journal article" date="2008" name="ISME J.">
        <title>Genomic patterns of recombination, clonal divergence and environment in marine microbial populations.</title>
        <authorList>
            <person name="Konstantinidis K.T."/>
            <person name="Delong E.F."/>
        </authorList>
    </citation>
    <scope>NUCLEOTIDE SEQUENCE</scope>
</reference>
<proteinExistence type="predicted"/>
<dbReference type="SUPFAM" id="SSF53335">
    <property type="entry name" value="S-adenosyl-L-methionine-dependent methyltransferases"/>
    <property type="match status" value="1"/>
</dbReference>
<keyword evidence="1" id="KW-1133">Transmembrane helix</keyword>